<evidence type="ECO:0000313" key="3">
    <source>
        <dbReference type="EMBL" id="KAF7368672.1"/>
    </source>
</evidence>
<feature type="transmembrane region" description="Helical" evidence="1">
    <location>
        <begin position="325"/>
        <end position="345"/>
    </location>
</feature>
<reference evidence="3" key="1">
    <citation type="submission" date="2020-05" db="EMBL/GenBank/DDBJ databases">
        <title>Mycena genomes resolve the evolution of fungal bioluminescence.</title>
        <authorList>
            <person name="Tsai I.J."/>
        </authorList>
    </citation>
    <scope>NUCLEOTIDE SEQUENCE</scope>
    <source>
        <strain evidence="3">CCC161011</strain>
    </source>
</reference>
<feature type="chain" id="PRO_5034643974" description="Wax synthase domain-containing protein" evidence="2">
    <location>
        <begin position="21"/>
        <end position="403"/>
    </location>
</feature>
<evidence type="ECO:0000256" key="1">
    <source>
        <dbReference type="SAM" id="Phobius"/>
    </source>
</evidence>
<evidence type="ECO:0000313" key="4">
    <source>
        <dbReference type="Proteomes" id="UP000620124"/>
    </source>
</evidence>
<keyword evidence="1" id="KW-0472">Membrane</keyword>
<keyword evidence="4" id="KW-1185">Reference proteome</keyword>
<sequence>MLLLFLLLHFLSIKSSQVQGYTLDSRTPADNTSSRDLFTIIWGCLTTIFASTWVSVHPNVPPTDKSWLALFWRRLWMMVIAVIAPELIVGFAARQLYSARTSSEEYGVSLTHAFFFEMGGFVSQSGHPIATSKQLDEPLLGPKYLSAIKKIKVEDIWDKSKGDALSKGVALVQGLWFTTQCLARVYQNLPVTELEVATLAFAVVNIFIWMLWWGKPYNVQQPIPVGPDEDSELPGTTLSLLQLQQAARRKIGHSNLWERYRFVGAFMGIYRYNPKSSTSVPAFWSRIDAKASTQSVIIQCFVGILFGAIHCAAWNSQFPSADEMWMWRVCSLCVAVIPLLLLRIFQAGYVLDSILGFNIALVSVIPIYIVARILLIILPFMALRSLPPGALVDIDWTSYIPHL</sequence>
<name>A0A8H6Z0N8_9AGAR</name>
<feature type="transmembrane region" description="Helical" evidence="1">
    <location>
        <begin position="357"/>
        <end position="382"/>
    </location>
</feature>
<keyword evidence="1" id="KW-0812">Transmembrane</keyword>
<feature type="transmembrane region" description="Helical" evidence="1">
    <location>
        <begin position="75"/>
        <end position="93"/>
    </location>
</feature>
<evidence type="ECO:0000256" key="2">
    <source>
        <dbReference type="SAM" id="SignalP"/>
    </source>
</evidence>
<feature type="transmembrane region" description="Helical" evidence="1">
    <location>
        <begin position="196"/>
        <end position="214"/>
    </location>
</feature>
<keyword evidence="1" id="KW-1133">Transmembrane helix</keyword>
<protein>
    <recommendedName>
        <fullName evidence="5">Wax synthase domain-containing protein</fullName>
    </recommendedName>
</protein>
<dbReference type="Proteomes" id="UP000620124">
    <property type="component" value="Unassembled WGS sequence"/>
</dbReference>
<evidence type="ECO:0008006" key="5">
    <source>
        <dbReference type="Google" id="ProtNLM"/>
    </source>
</evidence>
<keyword evidence="2" id="KW-0732">Signal</keyword>
<dbReference type="EMBL" id="JACAZI010000002">
    <property type="protein sequence ID" value="KAF7368672.1"/>
    <property type="molecule type" value="Genomic_DNA"/>
</dbReference>
<comment type="caution">
    <text evidence="3">The sequence shown here is derived from an EMBL/GenBank/DDBJ whole genome shotgun (WGS) entry which is preliminary data.</text>
</comment>
<dbReference type="PANTHER" id="PTHR35043">
    <property type="entry name" value="TRANSCRIPTION FACTOR DOMAIN-CONTAINING PROTEIN"/>
    <property type="match status" value="1"/>
</dbReference>
<proteinExistence type="predicted"/>
<feature type="transmembrane region" description="Helical" evidence="1">
    <location>
        <begin position="296"/>
        <end position="313"/>
    </location>
</feature>
<accession>A0A8H6Z0N8</accession>
<feature type="transmembrane region" description="Helical" evidence="1">
    <location>
        <begin position="36"/>
        <end position="54"/>
    </location>
</feature>
<dbReference type="AlphaFoldDB" id="A0A8H6Z0N8"/>
<dbReference type="OrthoDB" id="9451547at2759"/>
<organism evidence="3 4">
    <name type="scientific">Mycena venus</name>
    <dbReference type="NCBI Taxonomy" id="2733690"/>
    <lineage>
        <taxon>Eukaryota</taxon>
        <taxon>Fungi</taxon>
        <taxon>Dikarya</taxon>
        <taxon>Basidiomycota</taxon>
        <taxon>Agaricomycotina</taxon>
        <taxon>Agaricomycetes</taxon>
        <taxon>Agaricomycetidae</taxon>
        <taxon>Agaricales</taxon>
        <taxon>Marasmiineae</taxon>
        <taxon>Mycenaceae</taxon>
        <taxon>Mycena</taxon>
    </lineage>
</organism>
<gene>
    <name evidence="3" type="ORF">MVEN_00191500</name>
</gene>
<feature type="signal peptide" evidence="2">
    <location>
        <begin position="1"/>
        <end position="20"/>
    </location>
</feature>
<dbReference type="PANTHER" id="PTHR35043:SF7">
    <property type="entry name" value="TRANSCRIPTION FACTOR DOMAIN-CONTAINING PROTEIN"/>
    <property type="match status" value="1"/>
</dbReference>